<evidence type="ECO:0000313" key="3">
    <source>
        <dbReference type="Proteomes" id="UP000636709"/>
    </source>
</evidence>
<proteinExistence type="predicted"/>
<dbReference type="AlphaFoldDB" id="A0A835KXF6"/>
<sequence length="66" mass="7341">MTLLLYLILHLLAATAQQCKWISAGSRIQKARVLLSLYPPITQCSSHCKLWNNEIDLDSKVPSASS</sequence>
<accession>A0A835KXF6</accession>
<evidence type="ECO:0000313" key="2">
    <source>
        <dbReference type="EMBL" id="KAF8775627.1"/>
    </source>
</evidence>
<evidence type="ECO:0000256" key="1">
    <source>
        <dbReference type="SAM" id="SignalP"/>
    </source>
</evidence>
<gene>
    <name evidence="2" type="ORF">HU200_004405</name>
</gene>
<keyword evidence="1" id="KW-0732">Signal</keyword>
<dbReference type="EMBL" id="JACEFO010000302">
    <property type="protein sequence ID" value="KAF8775627.1"/>
    <property type="molecule type" value="Genomic_DNA"/>
</dbReference>
<evidence type="ECO:0008006" key="4">
    <source>
        <dbReference type="Google" id="ProtNLM"/>
    </source>
</evidence>
<feature type="signal peptide" evidence="1">
    <location>
        <begin position="1"/>
        <end position="16"/>
    </location>
</feature>
<organism evidence="2 3">
    <name type="scientific">Digitaria exilis</name>
    <dbReference type="NCBI Taxonomy" id="1010633"/>
    <lineage>
        <taxon>Eukaryota</taxon>
        <taxon>Viridiplantae</taxon>
        <taxon>Streptophyta</taxon>
        <taxon>Embryophyta</taxon>
        <taxon>Tracheophyta</taxon>
        <taxon>Spermatophyta</taxon>
        <taxon>Magnoliopsida</taxon>
        <taxon>Liliopsida</taxon>
        <taxon>Poales</taxon>
        <taxon>Poaceae</taxon>
        <taxon>PACMAD clade</taxon>
        <taxon>Panicoideae</taxon>
        <taxon>Panicodae</taxon>
        <taxon>Paniceae</taxon>
        <taxon>Anthephorinae</taxon>
        <taxon>Digitaria</taxon>
    </lineage>
</organism>
<feature type="chain" id="PRO_5032928846" description="Secreted protein" evidence="1">
    <location>
        <begin position="17"/>
        <end position="66"/>
    </location>
</feature>
<keyword evidence="3" id="KW-1185">Reference proteome</keyword>
<name>A0A835KXF6_9POAL</name>
<reference evidence="2" key="1">
    <citation type="submission" date="2020-07" db="EMBL/GenBank/DDBJ databases">
        <title>Genome sequence and genetic diversity analysis of an under-domesticated orphan crop, white fonio (Digitaria exilis).</title>
        <authorList>
            <person name="Bennetzen J.L."/>
            <person name="Chen S."/>
            <person name="Ma X."/>
            <person name="Wang X."/>
            <person name="Yssel A.E.J."/>
            <person name="Chaluvadi S.R."/>
            <person name="Johnson M."/>
            <person name="Gangashetty P."/>
            <person name="Hamidou F."/>
            <person name="Sanogo M.D."/>
            <person name="Zwaenepoel A."/>
            <person name="Wallace J."/>
            <person name="Van De Peer Y."/>
            <person name="Van Deynze A."/>
        </authorList>
    </citation>
    <scope>NUCLEOTIDE SEQUENCE</scope>
    <source>
        <tissue evidence="2">Leaves</tissue>
    </source>
</reference>
<protein>
    <recommendedName>
        <fullName evidence="4">Secreted protein</fullName>
    </recommendedName>
</protein>
<comment type="caution">
    <text evidence="2">The sequence shown here is derived from an EMBL/GenBank/DDBJ whole genome shotgun (WGS) entry which is preliminary data.</text>
</comment>
<dbReference type="Proteomes" id="UP000636709">
    <property type="component" value="Unassembled WGS sequence"/>
</dbReference>